<proteinExistence type="predicted"/>
<dbReference type="AlphaFoldDB" id="G2KR33"/>
<evidence type="ECO:0000313" key="1">
    <source>
        <dbReference type="EMBL" id="AEP08685.1"/>
    </source>
</evidence>
<evidence type="ECO:0000313" key="2">
    <source>
        <dbReference type="Proteomes" id="UP000009286"/>
    </source>
</evidence>
<gene>
    <name evidence="1" type="ordered locus">MICA_340</name>
</gene>
<dbReference type="HOGENOM" id="CLU_3345893_0_0_5"/>
<accession>G2KR33</accession>
<name>G2KR33_MICAA</name>
<dbReference type="KEGG" id="mai:MICA_340"/>
<dbReference type="EMBL" id="CP002382">
    <property type="protein sequence ID" value="AEP08685.1"/>
    <property type="molecule type" value="Genomic_DNA"/>
</dbReference>
<keyword evidence="2" id="KW-1185">Reference proteome</keyword>
<protein>
    <submittedName>
        <fullName evidence="1">Uncharacterized protein</fullName>
    </submittedName>
</protein>
<organism evidence="1 2">
    <name type="scientific">Micavibrio aeruginosavorus (strain ARL-13)</name>
    <dbReference type="NCBI Taxonomy" id="856793"/>
    <lineage>
        <taxon>Bacteria</taxon>
        <taxon>Pseudomonadati</taxon>
        <taxon>Bdellovibrionota</taxon>
        <taxon>Bdellovibrionia</taxon>
        <taxon>Bdellovibrionales</taxon>
        <taxon>Pseudobdellovibrionaceae</taxon>
        <taxon>Micavibrio</taxon>
    </lineage>
</organism>
<sequence>MANEGGSGFGHDGVPYRSMPLILPATREQIKNNARAG</sequence>
<reference evidence="1 2" key="1">
    <citation type="journal article" date="2011" name="BMC Genomics">
        <title>Genomic insights into an obligate epibiotic bacterial predator: Micavibrio aeruginosavorus ARL-13.</title>
        <authorList>
            <person name="Wang Z."/>
            <person name="Kadouri D."/>
            <person name="Wu M."/>
        </authorList>
    </citation>
    <scope>NUCLEOTIDE SEQUENCE [LARGE SCALE GENOMIC DNA]</scope>
    <source>
        <strain evidence="1 2">ARL-13</strain>
    </source>
</reference>
<dbReference type="Proteomes" id="UP000009286">
    <property type="component" value="Chromosome"/>
</dbReference>